<reference evidence="2 3" key="1">
    <citation type="journal article" date="2021" name="Elife">
        <title>Chloroplast acquisition without the gene transfer in kleptoplastic sea slugs, Plakobranchus ocellatus.</title>
        <authorList>
            <person name="Maeda T."/>
            <person name="Takahashi S."/>
            <person name="Yoshida T."/>
            <person name="Shimamura S."/>
            <person name="Takaki Y."/>
            <person name="Nagai Y."/>
            <person name="Toyoda A."/>
            <person name="Suzuki Y."/>
            <person name="Arimoto A."/>
            <person name="Ishii H."/>
            <person name="Satoh N."/>
            <person name="Nishiyama T."/>
            <person name="Hasebe M."/>
            <person name="Maruyama T."/>
            <person name="Minagawa J."/>
            <person name="Obokata J."/>
            <person name="Shigenobu S."/>
        </authorList>
    </citation>
    <scope>NUCLEOTIDE SEQUENCE [LARGE SCALE GENOMIC DNA]</scope>
</reference>
<comment type="caution">
    <text evidence="2">The sequence shown here is derived from an EMBL/GenBank/DDBJ whole genome shotgun (WGS) entry which is preliminary data.</text>
</comment>
<evidence type="ECO:0000313" key="3">
    <source>
        <dbReference type="Proteomes" id="UP000762676"/>
    </source>
</evidence>
<protein>
    <submittedName>
        <fullName evidence="2">Uncharacterized protein</fullName>
    </submittedName>
</protein>
<sequence length="92" mass="10027">MASNKTGTNRYLDNQTKMGEDWPYIQETSVQHHKVGSYGILREKESGAGLGVPGGETPTTNKRNGGPPGTSYRRLPKTECDGGRLLMAYALQ</sequence>
<organism evidence="2 3">
    <name type="scientific">Elysia marginata</name>
    <dbReference type="NCBI Taxonomy" id="1093978"/>
    <lineage>
        <taxon>Eukaryota</taxon>
        <taxon>Metazoa</taxon>
        <taxon>Spiralia</taxon>
        <taxon>Lophotrochozoa</taxon>
        <taxon>Mollusca</taxon>
        <taxon>Gastropoda</taxon>
        <taxon>Heterobranchia</taxon>
        <taxon>Euthyneura</taxon>
        <taxon>Panpulmonata</taxon>
        <taxon>Sacoglossa</taxon>
        <taxon>Placobranchoidea</taxon>
        <taxon>Plakobranchidae</taxon>
        <taxon>Elysia</taxon>
    </lineage>
</organism>
<gene>
    <name evidence="2" type="ORF">ElyMa_002703800</name>
</gene>
<evidence type="ECO:0000313" key="2">
    <source>
        <dbReference type="EMBL" id="GFR95800.1"/>
    </source>
</evidence>
<dbReference type="AlphaFoldDB" id="A0AAV4HEE4"/>
<proteinExistence type="predicted"/>
<dbReference type="Proteomes" id="UP000762676">
    <property type="component" value="Unassembled WGS sequence"/>
</dbReference>
<evidence type="ECO:0000256" key="1">
    <source>
        <dbReference type="SAM" id="MobiDB-lite"/>
    </source>
</evidence>
<accession>A0AAV4HEE4</accession>
<name>A0AAV4HEE4_9GAST</name>
<dbReference type="EMBL" id="BMAT01005554">
    <property type="protein sequence ID" value="GFR95800.1"/>
    <property type="molecule type" value="Genomic_DNA"/>
</dbReference>
<keyword evidence="3" id="KW-1185">Reference proteome</keyword>
<feature type="region of interest" description="Disordered" evidence="1">
    <location>
        <begin position="44"/>
        <end position="77"/>
    </location>
</feature>